<dbReference type="AlphaFoldDB" id="A0A183JQK7"/>
<dbReference type="GO" id="GO:0046983">
    <property type="term" value="F:protein dimerization activity"/>
    <property type="evidence" value="ECO:0007669"/>
    <property type="project" value="InterPro"/>
</dbReference>
<gene>
    <name evidence="2" type="ORF">SCUD_LOCUS4996</name>
</gene>
<dbReference type="InterPro" id="IPR011598">
    <property type="entry name" value="bHLH_dom"/>
</dbReference>
<organism evidence="4">
    <name type="scientific">Schistosoma curassoni</name>
    <dbReference type="NCBI Taxonomy" id="6186"/>
    <lineage>
        <taxon>Eukaryota</taxon>
        <taxon>Metazoa</taxon>
        <taxon>Spiralia</taxon>
        <taxon>Lophotrochozoa</taxon>
        <taxon>Platyhelminthes</taxon>
        <taxon>Trematoda</taxon>
        <taxon>Digenea</taxon>
        <taxon>Strigeidida</taxon>
        <taxon>Schistosomatoidea</taxon>
        <taxon>Schistosomatidae</taxon>
        <taxon>Schistosoma</taxon>
    </lineage>
</organism>
<reference evidence="4" key="1">
    <citation type="submission" date="2016-06" db="UniProtKB">
        <authorList>
            <consortium name="WormBaseParasite"/>
        </authorList>
    </citation>
    <scope>IDENTIFICATION</scope>
</reference>
<feature type="domain" description="BHLH" evidence="1">
    <location>
        <begin position="34"/>
        <end position="86"/>
    </location>
</feature>
<protein>
    <submittedName>
        <fullName evidence="4">BHLH domain-containing protein</fullName>
    </submittedName>
</protein>
<keyword evidence="3" id="KW-1185">Reference proteome</keyword>
<reference evidence="2 3" key="2">
    <citation type="submission" date="2018-11" db="EMBL/GenBank/DDBJ databases">
        <authorList>
            <consortium name="Pathogen Informatics"/>
        </authorList>
    </citation>
    <scope>NUCLEOTIDE SEQUENCE [LARGE SCALE GENOMIC DNA]</scope>
    <source>
        <strain evidence="2">Dakar</strain>
        <strain evidence="3">Dakar, Senegal</strain>
    </source>
</reference>
<dbReference type="EMBL" id="UZAK01007366">
    <property type="protein sequence ID" value="VDO92191.1"/>
    <property type="molecule type" value="Genomic_DNA"/>
</dbReference>
<dbReference type="Proteomes" id="UP000279833">
    <property type="component" value="Unassembled WGS sequence"/>
</dbReference>
<proteinExistence type="predicted"/>
<evidence type="ECO:0000259" key="1">
    <source>
        <dbReference type="PROSITE" id="PS50888"/>
    </source>
</evidence>
<evidence type="ECO:0000313" key="4">
    <source>
        <dbReference type="WBParaSite" id="SCUD_0000499601-mRNA-1"/>
    </source>
</evidence>
<dbReference type="GO" id="GO:0000981">
    <property type="term" value="F:DNA-binding transcription factor activity, RNA polymerase II-specific"/>
    <property type="evidence" value="ECO:0007669"/>
    <property type="project" value="TreeGrafter"/>
</dbReference>
<dbReference type="Gene3D" id="4.10.280.10">
    <property type="entry name" value="Helix-loop-helix DNA-binding domain"/>
    <property type="match status" value="1"/>
</dbReference>
<dbReference type="InterPro" id="IPR036638">
    <property type="entry name" value="HLH_DNA-bd_sf"/>
</dbReference>
<dbReference type="GO" id="GO:0000977">
    <property type="term" value="F:RNA polymerase II transcription regulatory region sequence-specific DNA binding"/>
    <property type="evidence" value="ECO:0007669"/>
    <property type="project" value="TreeGrafter"/>
</dbReference>
<name>A0A183JQK7_9TREM</name>
<dbReference type="GO" id="GO:0032502">
    <property type="term" value="P:developmental process"/>
    <property type="evidence" value="ECO:0007669"/>
    <property type="project" value="TreeGrafter"/>
</dbReference>
<dbReference type="SMART" id="SM00353">
    <property type="entry name" value="HLH"/>
    <property type="match status" value="1"/>
</dbReference>
<dbReference type="STRING" id="6186.A0A183JQK7"/>
<evidence type="ECO:0000313" key="2">
    <source>
        <dbReference type="EMBL" id="VDO92191.1"/>
    </source>
</evidence>
<dbReference type="InterPro" id="IPR050283">
    <property type="entry name" value="E-box_TF_Regulators"/>
</dbReference>
<sequence length="317" mass="36452">MAITSNSLTSNNALLITSSGKRTGRYPDMNSTVEQRRAANARERSRMSVVSSAFIELRRSLPWVQKDTKLSKLDTLKLAAAYILYLRHELSISESHLLTSRPYTGTTVESGLLRTETSLKLQSHHSNFKFNSNLLDNTLPDTTNTFSFLTNNSCFKKCYTEDYPKYSYETISQQEDEFLLNLQHNHHQQTLSQKTDQQHSWSDQCIISPYQHCISCSMNQKYHHPLPPHHSYALNSVNHRNFNSLSISSLQSLNTTQTITDIEYLIIKPTNEPCNNDHNDIYHMKCIDNDSLSMRNNPSVIYSEFYPHQNECNTSLS</sequence>
<dbReference type="Pfam" id="PF00010">
    <property type="entry name" value="HLH"/>
    <property type="match status" value="1"/>
</dbReference>
<accession>A0A183JQK7</accession>
<dbReference type="PANTHER" id="PTHR23349:SF72">
    <property type="entry name" value="HLH54F"/>
    <property type="match status" value="1"/>
</dbReference>
<dbReference type="PANTHER" id="PTHR23349">
    <property type="entry name" value="BASIC HELIX-LOOP-HELIX TRANSCRIPTION FACTOR, TWIST"/>
    <property type="match status" value="1"/>
</dbReference>
<dbReference type="SUPFAM" id="SSF47459">
    <property type="entry name" value="HLH, helix-loop-helix DNA-binding domain"/>
    <property type="match status" value="1"/>
</dbReference>
<dbReference type="PROSITE" id="PS50888">
    <property type="entry name" value="BHLH"/>
    <property type="match status" value="1"/>
</dbReference>
<evidence type="ECO:0000313" key="3">
    <source>
        <dbReference type="Proteomes" id="UP000279833"/>
    </source>
</evidence>
<dbReference type="WBParaSite" id="SCUD_0000499601-mRNA-1">
    <property type="protein sequence ID" value="SCUD_0000499601-mRNA-1"/>
    <property type="gene ID" value="SCUD_0000499601"/>
</dbReference>